<name>A0A0C1R3U3_9CLOT</name>
<protein>
    <submittedName>
        <fullName evidence="1">Uncharacterized protein</fullName>
    </submittedName>
</protein>
<dbReference type="Proteomes" id="UP000031366">
    <property type="component" value="Unassembled WGS sequence"/>
</dbReference>
<dbReference type="RefSeq" id="WP_039630006.1">
    <property type="nucleotide sequence ID" value="NZ_AYSO01000011.1"/>
</dbReference>
<sequence>MKYEILLSNEKLLRQYEDTVKKFNLNKRKVLINYFVYWCALRSIDARVCGAIILNHLITLSSINSNEISILKELCDSIKDTIEKDKLLEWEEERAYDQMSDIAFIVESKLKLDGKIKNNQGCDLLKKGIKYRIIDLINEFILILKKYINKIFR</sequence>
<organism evidence="1 2">
    <name type="scientific">Clostridium argentinense CDC 2741</name>
    <dbReference type="NCBI Taxonomy" id="1418104"/>
    <lineage>
        <taxon>Bacteria</taxon>
        <taxon>Bacillati</taxon>
        <taxon>Bacillota</taxon>
        <taxon>Clostridia</taxon>
        <taxon>Eubacteriales</taxon>
        <taxon>Clostridiaceae</taxon>
        <taxon>Clostridium</taxon>
    </lineage>
</organism>
<dbReference type="EMBL" id="AYSO01000011">
    <property type="protein sequence ID" value="KIE48227.1"/>
    <property type="molecule type" value="Genomic_DNA"/>
</dbReference>
<evidence type="ECO:0000313" key="2">
    <source>
        <dbReference type="Proteomes" id="UP000031366"/>
    </source>
</evidence>
<dbReference type="AlphaFoldDB" id="A0A0C1R3U3"/>
<proteinExistence type="predicted"/>
<gene>
    <name evidence="1" type="ORF">U732_3969</name>
</gene>
<keyword evidence="2" id="KW-1185">Reference proteome</keyword>
<accession>A0A0C1R3U3</accession>
<evidence type="ECO:0000313" key="1">
    <source>
        <dbReference type="EMBL" id="KIE48227.1"/>
    </source>
</evidence>
<comment type="caution">
    <text evidence="1">The sequence shown here is derived from an EMBL/GenBank/DDBJ whole genome shotgun (WGS) entry which is preliminary data.</text>
</comment>
<reference evidence="1 2" key="1">
    <citation type="journal article" date="2015" name="Infect. Genet. Evol.">
        <title>Genomic sequences of six botulinum neurotoxin-producing strains representing three clostridial species illustrate the mobility and diversity of botulinum neurotoxin genes.</title>
        <authorList>
            <person name="Smith T.J."/>
            <person name="Hill K.K."/>
            <person name="Xie G."/>
            <person name="Foley B.T."/>
            <person name="Williamson C.H."/>
            <person name="Foster J.T."/>
            <person name="Johnson S.L."/>
            <person name="Chertkov O."/>
            <person name="Teshima H."/>
            <person name="Gibbons H.S."/>
            <person name="Johnsky L.A."/>
            <person name="Karavis M.A."/>
            <person name="Smith L.A."/>
        </authorList>
    </citation>
    <scope>NUCLEOTIDE SEQUENCE [LARGE SCALE GENOMIC DNA]</scope>
    <source>
        <strain evidence="1 2">CDC 2741</strain>
    </source>
</reference>
<dbReference type="OrthoDB" id="9867614at2"/>